<comment type="function">
    <text evidence="2 7">Hydrolysis of 6-phosphogluconolactone to 6-phosphogluconate.</text>
</comment>
<keyword evidence="10" id="KW-1185">Reference proteome</keyword>
<dbReference type="SUPFAM" id="SSF100950">
    <property type="entry name" value="NagB/RpiA/CoA transferase-like"/>
    <property type="match status" value="1"/>
</dbReference>
<name>A0A6N7QLM6_9GAMM</name>
<dbReference type="PANTHER" id="PTHR11054">
    <property type="entry name" value="6-PHOSPHOGLUCONOLACTONASE"/>
    <property type="match status" value="1"/>
</dbReference>
<sequence>MHARNTLESALCFSDPAQTVDAVTERIGNIIRFSVKARGRASLLLPGGRTPVAVFHALRALDLPWDQVYISLTDERRCPPDSPHSNARLVREELLVGNAAAAHFYPLHRQGVDERADEAVCSAALGMLPRPYDAVMLGMGTDGHIASLFPGAQGLQKLLDPQTEARCATTTAPSVPHERLTLTLATLLHSRWIGLHVTGQEKWQTLQAAIESEDEMTYPVLGLLNQRQVPVHVYWSP</sequence>
<organism evidence="9 10">
    <name type="scientific">Spiribacter salilacus</name>
    <dbReference type="NCBI Taxonomy" id="2664894"/>
    <lineage>
        <taxon>Bacteria</taxon>
        <taxon>Pseudomonadati</taxon>
        <taxon>Pseudomonadota</taxon>
        <taxon>Gammaproteobacteria</taxon>
        <taxon>Chromatiales</taxon>
        <taxon>Ectothiorhodospiraceae</taxon>
        <taxon>Spiribacter</taxon>
    </lineage>
</organism>
<feature type="domain" description="Glucosamine/galactosamine-6-phosphate isomerase" evidence="8">
    <location>
        <begin position="15"/>
        <end position="224"/>
    </location>
</feature>
<gene>
    <name evidence="7 9" type="primary">pgl</name>
    <name evidence="9" type="ORF">GH984_01495</name>
</gene>
<dbReference type="InterPro" id="IPR005900">
    <property type="entry name" value="6-phosphogluconolactonase_DevB"/>
</dbReference>
<reference evidence="9 10" key="1">
    <citation type="submission" date="2019-11" db="EMBL/GenBank/DDBJ databases">
        <authorList>
            <person name="Zhang X.Y."/>
        </authorList>
    </citation>
    <scope>NUCLEOTIDE SEQUENCE [LARGE SCALE GENOMIC DNA]</scope>
    <source>
        <strain evidence="9 10">C176</strain>
    </source>
</reference>
<dbReference type="Gene3D" id="3.40.50.1360">
    <property type="match status" value="1"/>
</dbReference>
<evidence type="ECO:0000256" key="1">
    <source>
        <dbReference type="ARBA" id="ARBA00000832"/>
    </source>
</evidence>
<dbReference type="GO" id="GO:0006098">
    <property type="term" value="P:pentose-phosphate shunt"/>
    <property type="evidence" value="ECO:0007669"/>
    <property type="project" value="UniProtKB-UniPathway"/>
</dbReference>
<keyword evidence="7 9" id="KW-0378">Hydrolase</keyword>
<dbReference type="Proteomes" id="UP000433788">
    <property type="component" value="Unassembled WGS sequence"/>
</dbReference>
<dbReference type="CDD" id="cd01400">
    <property type="entry name" value="6PGL"/>
    <property type="match status" value="1"/>
</dbReference>
<dbReference type="GO" id="GO:0005975">
    <property type="term" value="P:carbohydrate metabolic process"/>
    <property type="evidence" value="ECO:0007669"/>
    <property type="project" value="UniProtKB-UniRule"/>
</dbReference>
<proteinExistence type="inferred from homology"/>
<dbReference type="NCBIfam" id="TIGR01198">
    <property type="entry name" value="pgl"/>
    <property type="match status" value="1"/>
</dbReference>
<dbReference type="PANTHER" id="PTHR11054:SF0">
    <property type="entry name" value="6-PHOSPHOGLUCONOLACTONASE"/>
    <property type="match status" value="1"/>
</dbReference>
<evidence type="ECO:0000313" key="9">
    <source>
        <dbReference type="EMBL" id="MRH77386.1"/>
    </source>
</evidence>
<evidence type="ECO:0000256" key="7">
    <source>
        <dbReference type="RuleBase" id="RU365095"/>
    </source>
</evidence>
<dbReference type="UniPathway" id="UPA00115">
    <property type="reaction ID" value="UER00409"/>
</dbReference>
<dbReference type="EC" id="3.1.1.31" evidence="5 7"/>
<comment type="catalytic activity">
    <reaction evidence="1 7">
        <text>6-phospho-D-glucono-1,5-lactone + H2O = 6-phospho-D-gluconate + H(+)</text>
        <dbReference type="Rhea" id="RHEA:12556"/>
        <dbReference type="ChEBI" id="CHEBI:15377"/>
        <dbReference type="ChEBI" id="CHEBI:15378"/>
        <dbReference type="ChEBI" id="CHEBI:57955"/>
        <dbReference type="ChEBI" id="CHEBI:58759"/>
        <dbReference type="EC" id="3.1.1.31"/>
    </reaction>
</comment>
<accession>A0A6N7QLM6</accession>
<dbReference type="RefSeq" id="WP_253939097.1">
    <property type="nucleotide sequence ID" value="NZ_WJPP01000001.1"/>
</dbReference>
<protein>
    <recommendedName>
        <fullName evidence="6 7">6-phosphogluconolactonase</fullName>
        <shortName evidence="7">6PGL</shortName>
        <ecNumber evidence="5 7">3.1.1.31</ecNumber>
    </recommendedName>
</protein>
<evidence type="ECO:0000256" key="2">
    <source>
        <dbReference type="ARBA" id="ARBA00002681"/>
    </source>
</evidence>
<dbReference type="InterPro" id="IPR037171">
    <property type="entry name" value="NagB/RpiA_transferase-like"/>
</dbReference>
<dbReference type="InterPro" id="IPR006148">
    <property type="entry name" value="Glc/Gal-6P_isomerase"/>
</dbReference>
<comment type="caution">
    <text evidence="9">The sequence shown here is derived from an EMBL/GenBank/DDBJ whole genome shotgun (WGS) entry which is preliminary data.</text>
</comment>
<comment type="similarity">
    <text evidence="4 7">Belongs to the glucosamine/galactosamine-6-phosphate isomerase family. 6-phosphogluconolactonase subfamily.</text>
</comment>
<evidence type="ECO:0000256" key="3">
    <source>
        <dbReference type="ARBA" id="ARBA00004961"/>
    </source>
</evidence>
<dbReference type="Pfam" id="PF01182">
    <property type="entry name" value="Glucosamine_iso"/>
    <property type="match status" value="1"/>
</dbReference>
<evidence type="ECO:0000259" key="8">
    <source>
        <dbReference type="Pfam" id="PF01182"/>
    </source>
</evidence>
<evidence type="ECO:0000256" key="5">
    <source>
        <dbReference type="ARBA" id="ARBA00013198"/>
    </source>
</evidence>
<dbReference type="InterPro" id="IPR039104">
    <property type="entry name" value="6PGL"/>
</dbReference>
<evidence type="ECO:0000313" key="10">
    <source>
        <dbReference type="Proteomes" id="UP000433788"/>
    </source>
</evidence>
<dbReference type="EMBL" id="WJPP01000001">
    <property type="protein sequence ID" value="MRH77386.1"/>
    <property type="molecule type" value="Genomic_DNA"/>
</dbReference>
<dbReference type="GO" id="GO:0017057">
    <property type="term" value="F:6-phosphogluconolactonase activity"/>
    <property type="evidence" value="ECO:0007669"/>
    <property type="project" value="UniProtKB-UniRule"/>
</dbReference>
<evidence type="ECO:0000256" key="4">
    <source>
        <dbReference type="ARBA" id="ARBA00010662"/>
    </source>
</evidence>
<evidence type="ECO:0000256" key="6">
    <source>
        <dbReference type="ARBA" id="ARBA00020337"/>
    </source>
</evidence>
<comment type="pathway">
    <text evidence="3 7">Carbohydrate degradation; pentose phosphate pathway; D-ribulose 5-phosphate from D-glucose 6-phosphate (oxidative stage): step 2/3.</text>
</comment>
<dbReference type="AlphaFoldDB" id="A0A6N7QLM6"/>